<keyword evidence="4" id="KW-0808">Transferase</keyword>
<name>A0A842HG44_9BACT</name>
<dbReference type="InterPro" id="IPR027417">
    <property type="entry name" value="P-loop_NTPase"/>
</dbReference>
<dbReference type="CDD" id="cd02021">
    <property type="entry name" value="GntK"/>
    <property type="match status" value="1"/>
</dbReference>
<evidence type="ECO:0000256" key="3">
    <source>
        <dbReference type="ARBA" id="ARBA00012054"/>
    </source>
</evidence>
<sequence>MCVVLMGVSGAGKTLIGQKLATAIGGEFFDGDDSHPAANVAKMRAGLPLDDADRLPWLRRLRALIEEREDRRNGARSGSGFQTEASKTGSAEAGASEGCAPAITPPPVILACSALKASYREILAPAGDPRVRFVYLTGSFEQIAQRLRERRGHFMPESLLRSQFEALEPPAEALSVDIGQSPEAIVAQIRHALKI</sequence>
<evidence type="ECO:0000256" key="6">
    <source>
        <dbReference type="ARBA" id="ARBA00022777"/>
    </source>
</evidence>
<dbReference type="GO" id="GO:0046316">
    <property type="term" value="F:gluconokinase activity"/>
    <property type="evidence" value="ECO:0007669"/>
    <property type="project" value="UniProtKB-EC"/>
</dbReference>
<dbReference type="GO" id="GO:0005524">
    <property type="term" value="F:ATP binding"/>
    <property type="evidence" value="ECO:0007669"/>
    <property type="project" value="UniProtKB-KW"/>
</dbReference>
<dbReference type="EMBL" id="JACHVB010000025">
    <property type="protein sequence ID" value="MBC2594514.1"/>
    <property type="molecule type" value="Genomic_DNA"/>
</dbReference>
<dbReference type="AlphaFoldDB" id="A0A842HG44"/>
<keyword evidence="11" id="KW-1185">Reference proteome</keyword>
<evidence type="ECO:0000256" key="1">
    <source>
        <dbReference type="ARBA" id="ARBA00004761"/>
    </source>
</evidence>
<comment type="caution">
    <text evidence="10">The sequence shown here is derived from an EMBL/GenBank/DDBJ whole genome shotgun (WGS) entry which is preliminary data.</text>
</comment>
<keyword evidence="7" id="KW-0067">ATP-binding</keyword>
<keyword evidence="5" id="KW-0547">Nucleotide-binding</keyword>
<feature type="compositionally biased region" description="Low complexity" evidence="9">
    <location>
        <begin position="84"/>
        <end position="95"/>
    </location>
</feature>
<proteinExistence type="inferred from homology"/>
<evidence type="ECO:0000256" key="9">
    <source>
        <dbReference type="SAM" id="MobiDB-lite"/>
    </source>
</evidence>
<dbReference type="SUPFAM" id="SSF52540">
    <property type="entry name" value="P-loop containing nucleoside triphosphate hydrolases"/>
    <property type="match status" value="1"/>
</dbReference>
<evidence type="ECO:0000256" key="4">
    <source>
        <dbReference type="ARBA" id="ARBA00022679"/>
    </source>
</evidence>
<feature type="region of interest" description="Disordered" evidence="9">
    <location>
        <begin position="72"/>
        <end position="95"/>
    </location>
</feature>
<dbReference type="EC" id="2.7.1.12" evidence="3"/>
<dbReference type="GO" id="GO:0005737">
    <property type="term" value="C:cytoplasm"/>
    <property type="evidence" value="ECO:0007669"/>
    <property type="project" value="TreeGrafter"/>
</dbReference>
<dbReference type="PANTHER" id="PTHR43442">
    <property type="entry name" value="GLUCONOKINASE-RELATED"/>
    <property type="match status" value="1"/>
</dbReference>
<accession>A0A842HG44</accession>
<dbReference type="PANTHER" id="PTHR43442:SF3">
    <property type="entry name" value="GLUCONOKINASE-RELATED"/>
    <property type="match status" value="1"/>
</dbReference>
<evidence type="ECO:0000313" key="10">
    <source>
        <dbReference type="EMBL" id="MBC2594514.1"/>
    </source>
</evidence>
<reference evidence="10 11" key="1">
    <citation type="submission" date="2020-07" db="EMBL/GenBank/DDBJ databases">
        <authorList>
            <person name="Feng X."/>
        </authorList>
    </citation>
    <scope>NUCLEOTIDE SEQUENCE [LARGE SCALE GENOMIC DNA]</scope>
    <source>
        <strain evidence="10 11">JCM31066</strain>
    </source>
</reference>
<comment type="pathway">
    <text evidence="1">Carbohydrate acid metabolism.</text>
</comment>
<dbReference type="Gene3D" id="3.40.50.300">
    <property type="entry name" value="P-loop containing nucleotide triphosphate hydrolases"/>
    <property type="match status" value="1"/>
</dbReference>
<organism evidence="10 11">
    <name type="scientific">Ruficoccus amylovorans</name>
    <dbReference type="NCBI Taxonomy" id="1804625"/>
    <lineage>
        <taxon>Bacteria</taxon>
        <taxon>Pseudomonadati</taxon>
        <taxon>Verrucomicrobiota</taxon>
        <taxon>Opitutia</taxon>
        <taxon>Puniceicoccales</taxon>
        <taxon>Cerasicoccaceae</taxon>
        <taxon>Ruficoccus</taxon>
    </lineage>
</organism>
<protein>
    <recommendedName>
        <fullName evidence="3">gluconokinase</fullName>
        <ecNumber evidence="3">2.7.1.12</ecNumber>
    </recommendedName>
</protein>
<evidence type="ECO:0000256" key="2">
    <source>
        <dbReference type="ARBA" id="ARBA00008420"/>
    </source>
</evidence>
<comment type="similarity">
    <text evidence="2">Belongs to the gluconokinase GntK/GntV family.</text>
</comment>
<evidence type="ECO:0000256" key="5">
    <source>
        <dbReference type="ARBA" id="ARBA00022741"/>
    </source>
</evidence>
<evidence type="ECO:0000256" key="8">
    <source>
        <dbReference type="ARBA" id="ARBA00048090"/>
    </source>
</evidence>
<gene>
    <name evidence="10" type="ORF">H5P28_09615</name>
</gene>
<dbReference type="Proteomes" id="UP000546464">
    <property type="component" value="Unassembled WGS sequence"/>
</dbReference>
<keyword evidence="6 10" id="KW-0418">Kinase</keyword>
<dbReference type="InterPro" id="IPR006001">
    <property type="entry name" value="Therm_gnt_kin"/>
</dbReference>
<dbReference type="GO" id="GO:0005975">
    <property type="term" value="P:carbohydrate metabolic process"/>
    <property type="evidence" value="ECO:0007669"/>
    <property type="project" value="InterPro"/>
</dbReference>
<evidence type="ECO:0000256" key="7">
    <source>
        <dbReference type="ARBA" id="ARBA00022840"/>
    </source>
</evidence>
<comment type="catalytic activity">
    <reaction evidence="8">
        <text>D-gluconate + ATP = 6-phospho-D-gluconate + ADP + H(+)</text>
        <dbReference type="Rhea" id="RHEA:19433"/>
        <dbReference type="ChEBI" id="CHEBI:15378"/>
        <dbReference type="ChEBI" id="CHEBI:18391"/>
        <dbReference type="ChEBI" id="CHEBI:30616"/>
        <dbReference type="ChEBI" id="CHEBI:58759"/>
        <dbReference type="ChEBI" id="CHEBI:456216"/>
        <dbReference type="EC" id="2.7.1.12"/>
    </reaction>
</comment>
<evidence type="ECO:0000313" key="11">
    <source>
        <dbReference type="Proteomes" id="UP000546464"/>
    </source>
</evidence>